<keyword evidence="2 5" id="KW-0812">Transmembrane</keyword>
<gene>
    <name evidence="7" type="ORF">COT42_07850</name>
</gene>
<dbReference type="AlphaFoldDB" id="A0A2H0XUG6"/>
<organism evidence="7 8">
    <name type="scientific">Candidatus Saganbacteria bacterium CG08_land_8_20_14_0_20_45_16</name>
    <dbReference type="NCBI Taxonomy" id="2014293"/>
    <lineage>
        <taxon>Bacteria</taxon>
        <taxon>Bacillati</taxon>
        <taxon>Saganbacteria</taxon>
    </lineage>
</organism>
<dbReference type="Gene3D" id="3.40.50.410">
    <property type="entry name" value="von Willebrand factor, type A domain"/>
    <property type="match status" value="1"/>
</dbReference>
<dbReference type="InterPro" id="IPR002035">
    <property type="entry name" value="VWF_A"/>
</dbReference>
<sequence length="327" mass="35818">MILNQAKNLWWLLILLGLIVLEVWHYRQNDQQLKTLFPGELFGLIFKNWNKRKHLIKRGLFLSALFFLIIALSGPEWGKRTELSGRKGIDIVFAIDTSRSMLVEDLKPNRLENAKISLALLLDELAGNRLGLVAFSGTAFIQCPLTSDVDVLKLFLSSIDTNLIPNPGTDIGAAITAGVKAFGKSTNNKALILLTDGEELDGSAVAGADLAAKNNIKIFAVGLGSLDGATIPDGNGIKKDKQGQPVISRANPLLLAMLAKKTHGFSFMISNSASGFQELFSAINLLPKQKLKNSPAYQYQDRFQIFLGLGLLCLVLEMLISERKDVK</sequence>
<reference evidence="7 8" key="1">
    <citation type="submission" date="2017-09" db="EMBL/GenBank/DDBJ databases">
        <title>Depth-based differentiation of microbial function through sediment-hosted aquifers and enrichment of novel symbionts in the deep terrestrial subsurface.</title>
        <authorList>
            <person name="Probst A.J."/>
            <person name="Ladd B."/>
            <person name="Jarett J.K."/>
            <person name="Geller-Mcgrath D.E."/>
            <person name="Sieber C.M."/>
            <person name="Emerson J.B."/>
            <person name="Anantharaman K."/>
            <person name="Thomas B.C."/>
            <person name="Malmstrom R."/>
            <person name="Stieglmeier M."/>
            <person name="Klingl A."/>
            <person name="Woyke T."/>
            <person name="Ryan C.M."/>
            <person name="Banfield J.F."/>
        </authorList>
    </citation>
    <scope>NUCLEOTIDE SEQUENCE [LARGE SCALE GENOMIC DNA]</scope>
    <source>
        <strain evidence="7">CG08_land_8_20_14_0_20_45_16</strain>
    </source>
</reference>
<evidence type="ECO:0000313" key="7">
    <source>
        <dbReference type="EMBL" id="PIS28491.1"/>
    </source>
</evidence>
<keyword evidence="4 5" id="KW-0472">Membrane</keyword>
<comment type="caution">
    <text evidence="7">The sequence shown here is derived from an EMBL/GenBank/DDBJ whole genome shotgun (WGS) entry which is preliminary data.</text>
</comment>
<feature type="transmembrane region" description="Helical" evidence="5">
    <location>
        <begin position="59"/>
        <end position="77"/>
    </location>
</feature>
<dbReference type="Pfam" id="PF00092">
    <property type="entry name" value="VWA"/>
    <property type="match status" value="1"/>
</dbReference>
<dbReference type="EMBL" id="PEYM01000129">
    <property type="protein sequence ID" value="PIS28491.1"/>
    <property type="molecule type" value="Genomic_DNA"/>
</dbReference>
<keyword evidence="3 5" id="KW-1133">Transmembrane helix</keyword>
<evidence type="ECO:0000313" key="8">
    <source>
        <dbReference type="Proteomes" id="UP000231343"/>
    </source>
</evidence>
<dbReference type="PANTHER" id="PTHR22550">
    <property type="entry name" value="SPORE GERMINATION PROTEIN"/>
    <property type="match status" value="1"/>
</dbReference>
<protein>
    <recommendedName>
        <fullName evidence="6">VWFA domain-containing protein</fullName>
    </recommendedName>
</protein>
<evidence type="ECO:0000259" key="6">
    <source>
        <dbReference type="PROSITE" id="PS50234"/>
    </source>
</evidence>
<name>A0A2H0XUG6_UNCSA</name>
<dbReference type="SUPFAM" id="SSF53300">
    <property type="entry name" value="vWA-like"/>
    <property type="match status" value="1"/>
</dbReference>
<keyword evidence="1" id="KW-1003">Cell membrane</keyword>
<evidence type="ECO:0000256" key="5">
    <source>
        <dbReference type="SAM" id="Phobius"/>
    </source>
</evidence>
<evidence type="ECO:0000256" key="2">
    <source>
        <dbReference type="ARBA" id="ARBA00022692"/>
    </source>
</evidence>
<proteinExistence type="predicted"/>
<feature type="domain" description="VWFA" evidence="6">
    <location>
        <begin position="90"/>
        <end position="283"/>
    </location>
</feature>
<evidence type="ECO:0000256" key="1">
    <source>
        <dbReference type="ARBA" id="ARBA00022475"/>
    </source>
</evidence>
<evidence type="ECO:0000256" key="4">
    <source>
        <dbReference type="ARBA" id="ARBA00023136"/>
    </source>
</evidence>
<dbReference type="Proteomes" id="UP000231343">
    <property type="component" value="Unassembled WGS sequence"/>
</dbReference>
<dbReference type="PANTHER" id="PTHR22550:SF5">
    <property type="entry name" value="LEUCINE ZIPPER PROTEIN 4"/>
    <property type="match status" value="1"/>
</dbReference>
<accession>A0A2H0XUG6</accession>
<dbReference type="InterPro" id="IPR036465">
    <property type="entry name" value="vWFA_dom_sf"/>
</dbReference>
<feature type="transmembrane region" description="Helical" evidence="5">
    <location>
        <begin position="9"/>
        <end position="26"/>
    </location>
</feature>
<dbReference type="InterPro" id="IPR050768">
    <property type="entry name" value="UPF0353/GerABKA_families"/>
</dbReference>
<evidence type="ECO:0000256" key="3">
    <source>
        <dbReference type="ARBA" id="ARBA00022989"/>
    </source>
</evidence>
<dbReference type="PROSITE" id="PS50234">
    <property type="entry name" value="VWFA"/>
    <property type="match status" value="1"/>
</dbReference>
<dbReference type="SMART" id="SM00327">
    <property type="entry name" value="VWA"/>
    <property type="match status" value="1"/>
</dbReference>